<dbReference type="EMBL" id="DXDU01000085">
    <property type="protein sequence ID" value="HIY26539.1"/>
    <property type="molecule type" value="Genomic_DNA"/>
</dbReference>
<accession>A0A9D1YDI9</accession>
<dbReference type="Pfam" id="PF14588">
    <property type="entry name" value="YjgF_endoribonc"/>
    <property type="match status" value="1"/>
</dbReference>
<reference evidence="2" key="2">
    <citation type="submission" date="2021-04" db="EMBL/GenBank/DDBJ databases">
        <authorList>
            <person name="Gilroy R."/>
        </authorList>
    </citation>
    <scope>NUCLEOTIDE SEQUENCE</scope>
    <source>
        <strain evidence="2">1282</strain>
    </source>
</reference>
<gene>
    <name evidence="2" type="ORF">H9838_05105</name>
</gene>
<evidence type="ECO:0000313" key="3">
    <source>
        <dbReference type="Proteomes" id="UP000823915"/>
    </source>
</evidence>
<reference evidence="2" key="1">
    <citation type="journal article" date="2021" name="PeerJ">
        <title>Extensive microbial diversity within the chicken gut microbiome revealed by metagenomics and culture.</title>
        <authorList>
            <person name="Gilroy R."/>
            <person name="Ravi A."/>
            <person name="Getino M."/>
            <person name="Pursley I."/>
            <person name="Horton D.L."/>
            <person name="Alikhan N.F."/>
            <person name="Baker D."/>
            <person name="Gharbi K."/>
            <person name="Hall N."/>
            <person name="Watson M."/>
            <person name="Adriaenssens E.M."/>
            <person name="Foster-Nyarko E."/>
            <person name="Jarju S."/>
            <person name="Secka A."/>
            <person name="Antonio M."/>
            <person name="Oren A."/>
            <person name="Chaudhuri R.R."/>
            <person name="La Ragione R."/>
            <person name="Hildebrand F."/>
            <person name="Pallen M.J."/>
        </authorList>
    </citation>
    <scope>NUCLEOTIDE SEQUENCE</scope>
    <source>
        <strain evidence="2">1282</strain>
    </source>
</reference>
<dbReference type="InterPro" id="IPR035959">
    <property type="entry name" value="RutC-like_sf"/>
</dbReference>
<evidence type="ECO:0000313" key="2">
    <source>
        <dbReference type="EMBL" id="HIY26539.1"/>
    </source>
</evidence>
<dbReference type="CDD" id="cd02199">
    <property type="entry name" value="YjgF_YER057c_UK114_like_1"/>
    <property type="match status" value="1"/>
</dbReference>
<sequence length="154" mass="16342">MSKIEEKLQALGLTLPQPPAKGGLYTPAKRFGEKLLYVSGCGPSLDGTPIVGKLGEEVTQEQGYDYARDSMLNVLAVVKAAVGDLDLVKCPVKVTCFVASTPDFYAQPQVANGGTQLLIDLWGQEEGAPSRSAIGMSVLPGNMPVETEALFELK</sequence>
<protein>
    <submittedName>
        <fullName evidence="2">RidA family protein</fullName>
    </submittedName>
</protein>
<evidence type="ECO:0000259" key="1">
    <source>
        <dbReference type="Pfam" id="PF14588"/>
    </source>
</evidence>
<proteinExistence type="predicted"/>
<feature type="domain" description="Endoribonuclease L-PSP/chorismate mutase-like" evidence="1">
    <location>
        <begin position="5"/>
        <end position="142"/>
    </location>
</feature>
<name>A0A9D1YDI9_9FIRM</name>
<dbReference type="PANTHER" id="PTHR43760:SF1">
    <property type="entry name" value="ENDORIBONUCLEASE L-PSP_CHORISMATE MUTASE-LIKE DOMAIN-CONTAINING PROTEIN"/>
    <property type="match status" value="1"/>
</dbReference>
<organism evidence="2 3">
    <name type="scientific">Candidatus Acutalibacter pullistercoris</name>
    <dbReference type="NCBI Taxonomy" id="2838418"/>
    <lineage>
        <taxon>Bacteria</taxon>
        <taxon>Bacillati</taxon>
        <taxon>Bacillota</taxon>
        <taxon>Clostridia</taxon>
        <taxon>Eubacteriales</taxon>
        <taxon>Acutalibacteraceae</taxon>
        <taxon>Acutalibacter</taxon>
    </lineage>
</organism>
<dbReference type="Gene3D" id="3.30.1330.40">
    <property type="entry name" value="RutC-like"/>
    <property type="match status" value="1"/>
</dbReference>
<dbReference type="PANTHER" id="PTHR43760">
    <property type="entry name" value="ENDORIBONUCLEASE-RELATED"/>
    <property type="match status" value="1"/>
</dbReference>
<dbReference type="AlphaFoldDB" id="A0A9D1YDI9"/>
<dbReference type="SUPFAM" id="SSF55298">
    <property type="entry name" value="YjgF-like"/>
    <property type="match status" value="1"/>
</dbReference>
<dbReference type="InterPro" id="IPR013813">
    <property type="entry name" value="Endoribo_LPSP/chorism_mut-like"/>
</dbReference>
<dbReference type="Proteomes" id="UP000823915">
    <property type="component" value="Unassembled WGS sequence"/>
</dbReference>
<comment type="caution">
    <text evidence="2">The sequence shown here is derived from an EMBL/GenBank/DDBJ whole genome shotgun (WGS) entry which is preliminary data.</text>
</comment>